<protein>
    <submittedName>
        <fullName evidence="7">7540_t:CDS:1</fullName>
    </submittedName>
</protein>
<keyword evidence="8" id="KW-1185">Reference proteome</keyword>
<dbReference type="GO" id="GO:0003884">
    <property type="term" value="F:D-amino-acid oxidase activity"/>
    <property type="evidence" value="ECO:0007669"/>
    <property type="project" value="InterPro"/>
</dbReference>
<dbReference type="Gene3D" id="3.40.50.720">
    <property type="entry name" value="NAD(P)-binding Rossmann-like Domain"/>
    <property type="match status" value="1"/>
</dbReference>
<evidence type="ECO:0000256" key="4">
    <source>
        <dbReference type="ARBA" id="ARBA00022827"/>
    </source>
</evidence>
<reference evidence="7" key="1">
    <citation type="submission" date="2021-06" db="EMBL/GenBank/DDBJ databases">
        <authorList>
            <person name="Kallberg Y."/>
            <person name="Tangrot J."/>
            <person name="Rosling A."/>
        </authorList>
    </citation>
    <scope>NUCLEOTIDE SEQUENCE</scope>
    <source>
        <strain evidence="7">IN212</strain>
    </source>
</reference>
<evidence type="ECO:0000256" key="3">
    <source>
        <dbReference type="ARBA" id="ARBA00022630"/>
    </source>
</evidence>
<evidence type="ECO:0000313" key="7">
    <source>
        <dbReference type="EMBL" id="CAG8520658.1"/>
    </source>
</evidence>
<dbReference type="PANTHER" id="PTHR11530">
    <property type="entry name" value="D-AMINO ACID OXIDASE"/>
    <property type="match status" value="1"/>
</dbReference>
<evidence type="ECO:0000256" key="2">
    <source>
        <dbReference type="ARBA" id="ARBA00006730"/>
    </source>
</evidence>
<dbReference type="PANTHER" id="PTHR11530:SF11">
    <property type="entry name" value="D-ASPARTATE OXIDASE"/>
    <property type="match status" value="1"/>
</dbReference>
<keyword evidence="5" id="KW-0560">Oxidoreductase</keyword>
<evidence type="ECO:0000313" key="8">
    <source>
        <dbReference type="Proteomes" id="UP000789396"/>
    </source>
</evidence>
<dbReference type="OrthoDB" id="2015447at2759"/>
<dbReference type="InterPro" id="IPR023209">
    <property type="entry name" value="DAO"/>
</dbReference>
<dbReference type="EMBL" id="CAJVPZ010002882">
    <property type="protein sequence ID" value="CAG8520658.1"/>
    <property type="molecule type" value="Genomic_DNA"/>
</dbReference>
<organism evidence="7 8">
    <name type="scientific">Racocetra fulgida</name>
    <dbReference type="NCBI Taxonomy" id="60492"/>
    <lineage>
        <taxon>Eukaryota</taxon>
        <taxon>Fungi</taxon>
        <taxon>Fungi incertae sedis</taxon>
        <taxon>Mucoromycota</taxon>
        <taxon>Glomeromycotina</taxon>
        <taxon>Glomeromycetes</taxon>
        <taxon>Diversisporales</taxon>
        <taxon>Gigasporaceae</taxon>
        <taxon>Racocetra</taxon>
    </lineage>
</organism>
<dbReference type="GO" id="GO:0019478">
    <property type="term" value="P:D-amino acid catabolic process"/>
    <property type="evidence" value="ECO:0007669"/>
    <property type="project" value="TreeGrafter"/>
</dbReference>
<comment type="cofactor">
    <cofactor evidence="1">
        <name>FAD</name>
        <dbReference type="ChEBI" id="CHEBI:57692"/>
    </cofactor>
</comment>
<evidence type="ECO:0000256" key="5">
    <source>
        <dbReference type="ARBA" id="ARBA00023002"/>
    </source>
</evidence>
<dbReference type="Proteomes" id="UP000789396">
    <property type="component" value="Unassembled WGS sequence"/>
</dbReference>
<name>A0A9N9FB06_9GLOM</name>
<gene>
    <name evidence="7" type="ORF">RFULGI_LOCUS3334</name>
</gene>
<dbReference type="InterPro" id="IPR006076">
    <property type="entry name" value="FAD-dep_OxRdtase"/>
</dbReference>
<sequence>MSQKIKVNVIGAGVIGLTTALVLQRNGYQVRILSEHWPGDLDINYSSPWAAAAWRANLHIDDERVHETGLMRVQIYDFMDKKPELKGDIWFRDFVPEFRVIPPKELPSGVEYGVSYTTVSLNVQKYLQWLLDQFTTNGGIRKKVYLSHINESFFDDDDINVVINCTGVNARTFGGVMDTTVFPSRGQTVSVWAPHIKTVHILTNSVIEGEAVDILYNCSKLYSDNLETVDLLV</sequence>
<dbReference type="GO" id="GO:0071949">
    <property type="term" value="F:FAD binding"/>
    <property type="evidence" value="ECO:0007669"/>
    <property type="project" value="InterPro"/>
</dbReference>
<dbReference type="GO" id="GO:0005737">
    <property type="term" value="C:cytoplasm"/>
    <property type="evidence" value="ECO:0007669"/>
    <property type="project" value="TreeGrafter"/>
</dbReference>
<dbReference type="SUPFAM" id="SSF51971">
    <property type="entry name" value="Nucleotide-binding domain"/>
    <property type="match status" value="1"/>
</dbReference>
<dbReference type="Pfam" id="PF01266">
    <property type="entry name" value="DAO"/>
    <property type="match status" value="1"/>
</dbReference>
<dbReference type="AlphaFoldDB" id="A0A9N9FB06"/>
<comment type="similarity">
    <text evidence="2">Belongs to the DAMOX/DASOX family.</text>
</comment>
<proteinExistence type="inferred from homology"/>
<keyword evidence="3" id="KW-0285">Flavoprotein</keyword>
<evidence type="ECO:0000256" key="1">
    <source>
        <dbReference type="ARBA" id="ARBA00001974"/>
    </source>
</evidence>
<accession>A0A9N9FB06</accession>
<feature type="domain" description="FAD dependent oxidoreductase" evidence="6">
    <location>
        <begin position="7"/>
        <end position="194"/>
    </location>
</feature>
<dbReference type="Gene3D" id="3.30.9.10">
    <property type="entry name" value="D-Amino Acid Oxidase, subunit A, domain 2"/>
    <property type="match status" value="1"/>
</dbReference>
<comment type="caution">
    <text evidence="7">The sequence shown here is derived from an EMBL/GenBank/DDBJ whole genome shotgun (WGS) entry which is preliminary data.</text>
</comment>
<evidence type="ECO:0000259" key="6">
    <source>
        <dbReference type="Pfam" id="PF01266"/>
    </source>
</evidence>
<keyword evidence="4" id="KW-0274">FAD</keyword>